<reference evidence="1 2" key="1">
    <citation type="journal article" date="2017" name="Front. Microbiol.">
        <title>New Insights into the Diversity of the Genus Faecalibacterium.</title>
        <authorList>
            <person name="Benevides L."/>
            <person name="Burman S."/>
            <person name="Martin R."/>
            <person name="Robert V."/>
            <person name="Thomas M."/>
            <person name="Miquel S."/>
            <person name="Chain F."/>
            <person name="Sokol H."/>
            <person name="Bermudez-Humaran L.G."/>
            <person name="Morrison M."/>
            <person name="Langella P."/>
            <person name="Azevedo V.A."/>
            <person name="Chatel J.M."/>
            <person name="Soares S."/>
        </authorList>
    </citation>
    <scope>NUCLEOTIDE SEQUENCE [LARGE SCALE GENOMIC DNA]</scope>
    <source>
        <strain evidence="1 2">CNCM I 4575</strain>
    </source>
</reference>
<evidence type="ECO:0000313" key="2">
    <source>
        <dbReference type="Proteomes" id="UP000220005"/>
    </source>
</evidence>
<keyword evidence="1" id="KW-0378">Hydrolase</keyword>
<accession>A0A2A7ANR7</accession>
<dbReference type="GO" id="GO:0006508">
    <property type="term" value="P:proteolysis"/>
    <property type="evidence" value="ECO:0007669"/>
    <property type="project" value="UniProtKB-KW"/>
</dbReference>
<name>A0A2A7ANR7_9FIRM</name>
<dbReference type="InterPro" id="IPR009003">
    <property type="entry name" value="Peptidase_S1_PA"/>
</dbReference>
<dbReference type="SUPFAM" id="SSF50494">
    <property type="entry name" value="Trypsin-like serine proteases"/>
    <property type="match status" value="1"/>
</dbReference>
<dbReference type="GO" id="GO:0008233">
    <property type="term" value="F:peptidase activity"/>
    <property type="evidence" value="ECO:0007669"/>
    <property type="project" value="UniProtKB-KW"/>
</dbReference>
<proteinExistence type="predicted"/>
<protein>
    <submittedName>
        <fullName evidence="1">Serine protease</fullName>
    </submittedName>
</protein>
<organism evidence="1 2">
    <name type="scientific">Faecalibacterium prausnitzii</name>
    <dbReference type="NCBI Taxonomy" id="853"/>
    <lineage>
        <taxon>Bacteria</taxon>
        <taxon>Bacillati</taxon>
        <taxon>Bacillota</taxon>
        <taxon>Clostridia</taxon>
        <taxon>Eubacteriales</taxon>
        <taxon>Oscillospiraceae</taxon>
        <taxon>Faecalibacterium</taxon>
    </lineage>
</organism>
<dbReference type="Gene3D" id="2.40.10.10">
    <property type="entry name" value="Trypsin-like serine proteases"/>
    <property type="match status" value="2"/>
</dbReference>
<dbReference type="AlphaFoldDB" id="A0A2A7ANR7"/>
<dbReference type="EMBL" id="NMTY01000024">
    <property type="protein sequence ID" value="PDX80759.1"/>
    <property type="molecule type" value="Genomic_DNA"/>
</dbReference>
<keyword evidence="1" id="KW-0645">Protease</keyword>
<dbReference type="InterPro" id="IPR043504">
    <property type="entry name" value="Peptidase_S1_PA_chymotrypsin"/>
</dbReference>
<gene>
    <name evidence="1" type="ORF">CGS58_09625</name>
</gene>
<comment type="caution">
    <text evidence="1">The sequence shown here is derived from an EMBL/GenBank/DDBJ whole genome shotgun (WGS) entry which is preliminary data.</text>
</comment>
<evidence type="ECO:0000313" key="1">
    <source>
        <dbReference type="EMBL" id="PDX80759.1"/>
    </source>
</evidence>
<dbReference type="RefSeq" id="WP_097839701.1">
    <property type="nucleotide sequence ID" value="NZ_NMTY01000024.1"/>
</dbReference>
<sequence>MKPESIAEQLLYSTVRLEALDGSSGTGFFFNFVIDEKRVTVLITNKHVVNYNPNATMRFFLHLIDDNGETMEDNYQVEYSTKWIFHPEKDICFTYVIPLFVNIKMRTGKNVFFRACDEAMIYGSERLKELDVAESVSMIGYPTGLWDRLHNYPIFRHGFTASHPAYDFNENGIGLVDMACFPGSSGSPIFILDQNGYTNKKGTHYLGESRMIFLGVLFAGPTMNINGQITIVDIPTQQHAIAQSQTMINLGYYIKAYELLKFREIIKNDIDEDERRRSHEQSSH</sequence>
<dbReference type="Proteomes" id="UP000220005">
    <property type="component" value="Unassembled WGS sequence"/>
</dbReference>